<sequence>MNNSSIHKRISETLPTFGKRVNVLRDAPPVPERSLPRTSRYNIVINCSYLQPGPGTAGSDTTACSVTMHGVEISVATRIMIGFPPQIPITVMMYIMCVGPTHRVLRPGRGRRQLLALDGAGVRAHAPALVVVVALSMESELGIPMKRRSGKGGGWRRLLRRRVPLLRWLPRYDRVSALADLVAGVTLGLTLVPQSIAYASLANLPVQYGLYSSFVGTMLYVVLGTVKEVSIGPTSLMALFTLQICRGLPVEFVVLLTFLSGCVVLIMGLLRLGFLVELISPSVTSGFTSATAIIIVAAQLKGLLGLSFTAESVGDNIRLIVTKWDDVRPADAVLGAVCCSVLLLLRKLKDVRVRSPRLSRALWLASISRNALVVLAASAFAYLTHHPNQPPLFRLSGRVEPGLPRLAAPPFSASLDNSTVTFVDMVHTLGSAVIMMPIVMVLANIAIAKAFSAGGRVDATQEMVTLGLCNMAGSLVHAMPTCGAFTRSAVSHSSGVRTPAAGLYSGIITLLALIFLTQYFYFIPKACLSSVLICAVIFMVDFRIVCRLWRTDRQELAVLALTFCVSVARTVELAVLAGALGSLAVLLRQLMRPAVHVHTLKTSAGEVVRVRAQLGVLYVSAELLARRVTRAAHLAAPRPVLLDCQHHALLDYAGIKMLERLIKKFKTDEQLLIIYNVPEEHVHKYAELEGVDARSLRASSVAAALASVAHDADESVTLLTGTERAHDAHDEHDAHDPLV</sequence>
<reference evidence="1" key="1">
    <citation type="submission" date="2023-03" db="EMBL/GenBank/DDBJ databases">
        <title>Chromosome-level genomes of two armyworms, Mythimna separata and Mythimna loreyi, provide insights into the biosynthesis and reception of sex pheromones.</title>
        <authorList>
            <person name="Zhao H."/>
        </authorList>
    </citation>
    <scope>NUCLEOTIDE SEQUENCE</scope>
    <source>
        <strain evidence="1">BeijingLab</strain>
    </source>
</reference>
<gene>
    <name evidence="1" type="ORF">PYW08_016851</name>
</gene>
<dbReference type="EMBL" id="CM056785">
    <property type="protein sequence ID" value="KAJ8728466.1"/>
    <property type="molecule type" value="Genomic_DNA"/>
</dbReference>
<comment type="caution">
    <text evidence="1">The sequence shown here is derived from an EMBL/GenBank/DDBJ whole genome shotgun (WGS) entry which is preliminary data.</text>
</comment>
<organism evidence="1 2">
    <name type="scientific">Mythimna loreyi</name>
    <dbReference type="NCBI Taxonomy" id="667449"/>
    <lineage>
        <taxon>Eukaryota</taxon>
        <taxon>Metazoa</taxon>
        <taxon>Ecdysozoa</taxon>
        <taxon>Arthropoda</taxon>
        <taxon>Hexapoda</taxon>
        <taxon>Insecta</taxon>
        <taxon>Pterygota</taxon>
        <taxon>Neoptera</taxon>
        <taxon>Endopterygota</taxon>
        <taxon>Lepidoptera</taxon>
        <taxon>Glossata</taxon>
        <taxon>Ditrysia</taxon>
        <taxon>Noctuoidea</taxon>
        <taxon>Noctuidae</taxon>
        <taxon>Noctuinae</taxon>
        <taxon>Hadenini</taxon>
        <taxon>Mythimna</taxon>
    </lineage>
</organism>
<name>A0ACC2QYR4_9NEOP</name>
<proteinExistence type="predicted"/>
<protein>
    <submittedName>
        <fullName evidence="1">Uncharacterized protein</fullName>
    </submittedName>
</protein>
<accession>A0ACC2QYR4</accession>
<evidence type="ECO:0000313" key="1">
    <source>
        <dbReference type="EMBL" id="KAJ8728466.1"/>
    </source>
</evidence>
<keyword evidence="2" id="KW-1185">Reference proteome</keyword>
<dbReference type="Proteomes" id="UP001231649">
    <property type="component" value="Chromosome 9"/>
</dbReference>
<evidence type="ECO:0000313" key="2">
    <source>
        <dbReference type="Proteomes" id="UP001231649"/>
    </source>
</evidence>